<feature type="domain" description="Yeast cell wall synthesis Kre9/Knh1-like N-terminal" evidence="3">
    <location>
        <begin position="34"/>
        <end position="121"/>
    </location>
</feature>
<feature type="chain" id="PRO_5041944721" description="Yeast cell wall synthesis Kre9/Knh1-like N-terminal domain-containing protein" evidence="2">
    <location>
        <begin position="20"/>
        <end position="159"/>
    </location>
</feature>
<gene>
    <name evidence="4" type="ORF">FB45DRAFT_750506</name>
</gene>
<dbReference type="Proteomes" id="UP001221142">
    <property type="component" value="Unassembled WGS sequence"/>
</dbReference>
<dbReference type="Pfam" id="PF10342">
    <property type="entry name" value="Kre9_KNH"/>
    <property type="match status" value="1"/>
</dbReference>
<evidence type="ECO:0000313" key="5">
    <source>
        <dbReference type="Proteomes" id="UP001221142"/>
    </source>
</evidence>
<name>A0AAD7BMT0_9AGAR</name>
<dbReference type="EMBL" id="JARKIF010000012">
    <property type="protein sequence ID" value="KAJ7625733.1"/>
    <property type="molecule type" value="Genomic_DNA"/>
</dbReference>
<evidence type="ECO:0000313" key="4">
    <source>
        <dbReference type="EMBL" id="KAJ7625733.1"/>
    </source>
</evidence>
<proteinExistence type="predicted"/>
<evidence type="ECO:0000256" key="2">
    <source>
        <dbReference type="SAM" id="SignalP"/>
    </source>
</evidence>
<dbReference type="InterPro" id="IPR018466">
    <property type="entry name" value="Kre9/Knh1-like_N"/>
</dbReference>
<feature type="signal peptide" evidence="2">
    <location>
        <begin position="1"/>
        <end position="19"/>
    </location>
</feature>
<keyword evidence="5" id="KW-1185">Reference proteome</keyword>
<reference evidence="4" key="1">
    <citation type="submission" date="2023-03" db="EMBL/GenBank/DDBJ databases">
        <title>Massive genome expansion in bonnet fungi (Mycena s.s.) driven by repeated elements and novel gene families across ecological guilds.</title>
        <authorList>
            <consortium name="Lawrence Berkeley National Laboratory"/>
            <person name="Harder C.B."/>
            <person name="Miyauchi S."/>
            <person name="Viragh M."/>
            <person name="Kuo A."/>
            <person name="Thoen E."/>
            <person name="Andreopoulos B."/>
            <person name="Lu D."/>
            <person name="Skrede I."/>
            <person name="Drula E."/>
            <person name="Henrissat B."/>
            <person name="Morin E."/>
            <person name="Kohler A."/>
            <person name="Barry K."/>
            <person name="LaButti K."/>
            <person name="Morin E."/>
            <person name="Salamov A."/>
            <person name="Lipzen A."/>
            <person name="Mereny Z."/>
            <person name="Hegedus B."/>
            <person name="Baldrian P."/>
            <person name="Stursova M."/>
            <person name="Weitz H."/>
            <person name="Taylor A."/>
            <person name="Grigoriev I.V."/>
            <person name="Nagy L.G."/>
            <person name="Martin F."/>
            <person name="Kauserud H."/>
        </authorList>
    </citation>
    <scope>NUCLEOTIDE SEQUENCE</scope>
    <source>
        <strain evidence="4">9284</strain>
    </source>
</reference>
<organism evidence="4 5">
    <name type="scientific">Roridomyces roridus</name>
    <dbReference type="NCBI Taxonomy" id="1738132"/>
    <lineage>
        <taxon>Eukaryota</taxon>
        <taxon>Fungi</taxon>
        <taxon>Dikarya</taxon>
        <taxon>Basidiomycota</taxon>
        <taxon>Agaricomycotina</taxon>
        <taxon>Agaricomycetes</taxon>
        <taxon>Agaricomycetidae</taxon>
        <taxon>Agaricales</taxon>
        <taxon>Marasmiineae</taxon>
        <taxon>Mycenaceae</taxon>
        <taxon>Roridomyces</taxon>
    </lineage>
</organism>
<dbReference type="AlphaFoldDB" id="A0AAD7BMT0"/>
<accession>A0AAD7BMT0</accession>
<sequence length="159" mass="17018">MKFTAVVTTFLAAALSVAATPLETRDVFVPPITSPTAGTVWTSGQTQTVTWDASNPPAHITNPLGMIVVVKDKVTTPIILAENFDILLGHIEVTVPLVFEGSDYQLMLLGDSTNLSPDFTIQGSGVSFLIRICDGHKIAVISSTRVFALHNKWVGLGRV</sequence>
<protein>
    <recommendedName>
        <fullName evidence="3">Yeast cell wall synthesis Kre9/Knh1-like N-terminal domain-containing protein</fullName>
    </recommendedName>
</protein>
<evidence type="ECO:0000259" key="3">
    <source>
        <dbReference type="Pfam" id="PF10342"/>
    </source>
</evidence>
<evidence type="ECO:0000256" key="1">
    <source>
        <dbReference type="ARBA" id="ARBA00022729"/>
    </source>
</evidence>
<comment type="caution">
    <text evidence="4">The sequence shown here is derived from an EMBL/GenBank/DDBJ whole genome shotgun (WGS) entry which is preliminary data.</text>
</comment>
<keyword evidence="1 2" id="KW-0732">Signal</keyword>